<organism evidence="3 4">
    <name type="scientific">Myriangium duriaei CBS 260.36</name>
    <dbReference type="NCBI Taxonomy" id="1168546"/>
    <lineage>
        <taxon>Eukaryota</taxon>
        <taxon>Fungi</taxon>
        <taxon>Dikarya</taxon>
        <taxon>Ascomycota</taxon>
        <taxon>Pezizomycotina</taxon>
        <taxon>Dothideomycetes</taxon>
        <taxon>Dothideomycetidae</taxon>
        <taxon>Myriangiales</taxon>
        <taxon>Myriangiaceae</taxon>
        <taxon>Myriangium</taxon>
    </lineage>
</organism>
<comment type="caution">
    <text evidence="3">The sequence shown here is derived from an EMBL/GenBank/DDBJ whole genome shotgun (WGS) entry which is preliminary data.</text>
</comment>
<accession>A0A9P4J1L3</accession>
<feature type="compositionally biased region" description="Low complexity" evidence="1">
    <location>
        <begin position="285"/>
        <end position="299"/>
    </location>
</feature>
<evidence type="ECO:0000313" key="4">
    <source>
        <dbReference type="Proteomes" id="UP000799439"/>
    </source>
</evidence>
<feature type="region of interest" description="Disordered" evidence="1">
    <location>
        <begin position="271"/>
        <end position="308"/>
    </location>
</feature>
<reference evidence="3" key="1">
    <citation type="journal article" date="2020" name="Stud. Mycol.">
        <title>101 Dothideomycetes genomes: a test case for predicting lifestyles and emergence of pathogens.</title>
        <authorList>
            <person name="Haridas S."/>
            <person name="Albert R."/>
            <person name="Binder M."/>
            <person name="Bloem J."/>
            <person name="Labutti K."/>
            <person name="Salamov A."/>
            <person name="Andreopoulos B."/>
            <person name="Baker S."/>
            <person name="Barry K."/>
            <person name="Bills G."/>
            <person name="Bluhm B."/>
            <person name="Cannon C."/>
            <person name="Castanera R."/>
            <person name="Culley D."/>
            <person name="Daum C."/>
            <person name="Ezra D."/>
            <person name="Gonzalez J."/>
            <person name="Henrissat B."/>
            <person name="Kuo A."/>
            <person name="Liang C."/>
            <person name="Lipzen A."/>
            <person name="Lutzoni F."/>
            <person name="Magnuson J."/>
            <person name="Mondo S."/>
            <person name="Nolan M."/>
            <person name="Ohm R."/>
            <person name="Pangilinan J."/>
            <person name="Park H.-J."/>
            <person name="Ramirez L."/>
            <person name="Alfaro M."/>
            <person name="Sun H."/>
            <person name="Tritt A."/>
            <person name="Yoshinaga Y."/>
            <person name="Zwiers L.-H."/>
            <person name="Turgeon B."/>
            <person name="Goodwin S."/>
            <person name="Spatafora J."/>
            <person name="Crous P."/>
            <person name="Grigoriev I."/>
        </authorList>
    </citation>
    <scope>NUCLEOTIDE SEQUENCE</scope>
    <source>
        <strain evidence="3">CBS 260.36</strain>
    </source>
</reference>
<sequence length="308" mass="33018">MRRAALALLALAELVASRGYDWDGAPGYVEPGDYDYWYQQTYSSGNLKSVAYLMGDDFSGQIAPSNPHTCIIGTTTYNNGSLAQQRVCFRNAIQDTASVAISFVAPHGNNWARTNIIGGANHQYWAYEAEDWGQGGSCSTSGPKTYNISDGICPANQGTFINDRTYNFGHDNVTVKATCKSGCGVTLSSNGADMTNINNILASISGDLFALNSTWTFFSIYRNDAPTNTVYARCHVTINAGQYAKSADLCADQIPGHGNCGTDASCGMDPNSTPNFPARRKKRAVLAAPTRRLRTTPTAGSRVAGPQD</sequence>
<proteinExistence type="predicted"/>
<feature type="signal peptide" evidence="2">
    <location>
        <begin position="1"/>
        <end position="19"/>
    </location>
</feature>
<gene>
    <name evidence="3" type="ORF">K461DRAFT_293731</name>
</gene>
<keyword evidence="2" id="KW-0732">Signal</keyword>
<dbReference type="EMBL" id="ML996085">
    <property type="protein sequence ID" value="KAF2153466.1"/>
    <property type="molecule type" value="Genomic_DNA"/>
</dbReference>
<evidence type="ECO:0000256" key="1">
    <source>
        <dbReference type="SAM" id="MobiDB-lite"/>
    </source>
</evidence>
<feature type="chain" id="PRO_5040426138" evidence="2">
    <location>
        <begin position="20"/>
        <end position="308"/>
    </location>
</feature>
<dbReference type="Proteomes" id="UP000799439">
    <property type="component" value="Unassembled WGS sequence"/>
</dbReference>
<protein>
    <submittedName>
        <fullName evidence="3">Uncharacterized protein</fullName>
    </submittedName>
</protein>
<keyword evidence="4" id="KW-1185">Reference proteome</keyword>
<dbReference type="AlphaFoldDB" id="A0A9P4J1L3"/>
<evidence type="ECO:0000256" key="2">
    <source>
        <dbReference type="SAM" id="SignalP"/>
    </source>
</evidence>
<name>A0A9P4J1L3_9PEZI</name>
<evidence type="ECO:0000313" key="3">
    <source>
        <dbReference type="EMBL" id="KAF2153466.1"/>
    </source>
</evidence>